<dbReference type="InterPro" id="IPR002575">
    <property type="entry name" value="Aminoglycoside_PTrfase"/>
</dbReference>
<keyword evidence="2" id="KW-0808">Transferase</keyword>
<evidence type="ECO:0000313" key="3">
    <source>
        <dbReference type="Proteomes" id="UP000476064"/>
    </source>
</evidence>
<dbReference type="Gene3D" id="3.90.1200.10">
    <property type="match status" value="1"/>
</dbReference>
<evidence type="ECO:0000259" key="1">
    <source>
        <dbReference type="Pfam" id="PF01636"/>
    </source>
</evidence>
<dbReference type="EMBL" id="CP048209">
    <property type="protein sequence ID" value="QHT58976.1"/>
    <property type="molecule type" value="Genomic_DNA"/>
</dbReference>
<dbReference type="InterPro" id="IPR011009">
    <property type="entry name" value="Kinase-like_dom_sf"/>
</dbReference>
<evidence type="ECO:0000313" key="2">
    <source>
        <dbReference type="EMBL" id="QHT58976.1"/>
    </source>
</evidence>
<dbReference type="GO" id="GO:0016740">
    <property type="term" value="F:transferase activity"/>
    <property type="evidence" value="ECO:0007669"/>
    <property type="project" value="UniProtKB-KW"/>
</dbReference>
<keyword evidence="3" id="KW-1185">Reference proteome</keyword>
<sequence length="335" mass="37595">MPLTTEEQLVDEIADWLDRHFAARMLSASRIRRGLMNEKWIVETNKGKLFVKSYHPERYKMHDPAFRGKIENALRLQLLLFQSGGACPEPLTLEGRCMHSLPCGRYMTAMTCSPGAMAPAGKISEPRLHALGRAAAHMHNAWDSAASLGLGAALPPEEPLWRLSREEMERSWEAGWHEARDSSERVRSAMHVQKSIIDSLGEEDFAPLNAGWTHLDLWADNLLFEGDALTAIVDFDRARYSFPLLDLGRAVLSGALDERGFRRDAAAAFAEGYRGARPLPPGSILQAVKYVWCIESFWWIRPSFESFSGVPARFADEMIGTAERWEQLGDLLGNV</sequence>
<name>A0A6C0FPC9_9BACL</name>
<dbReference type="SUPFAM" id="SSF56112">
    <property type="entry name" value="Protein kinase-like (PK-like)"/>
    <property type="match status" value="1"/>
</dbReference>
<dbReference type="KEGG" id="plyc:GXP70_02705"/>
<feature type="domain" description="Aminoglycoside phosphotransferase" evidence="1">
    <location>
        <begin position="29"/>
        <end position="279"/>
    </location>
</feature>
<dbReference type="Gene3D" id="3.30.200.20">
    <property type="entry name" value="Phosphorylase Kinase, domain 1"/>
    <property type="match status" value="1"/>
</dbReference>
<gene>
    <name evidence="2" type="ORF">GXP70_02705</name>
</gene>
<dbReference type="RefSeq" id="WP_162355044.1">
    <property type="nucleotide sequence ID" value="NZ_CP048209.1"/>
</dbReference>
<accession>A0A6C0FPC9</accession>
<proteinExistence type="predicted"/>
<dbReference type="Pfam" id="PF01636">
    <property type="entry name" value="APH"/>
    <property type="match status" value="1"/>
</dbReference>
<dbReference type="Proteomes" id="UP000476064">
    <property type="component" value="Chromosome"/>
</dbReference>
<dbReference type="AlphaFoldDB" id="A0A6C0FPC9"/>
<reference evidence="2 3" key="1">
    <citation type="submission" date="2020-01" db="EMBL/GenBank/DDBJ databases">
        <title>Paenibacillus sp. nov., isolated from tomato rhizosphere.</title>
        <authorList>
            <person name="Weon H.-Y."/>
            <person name="Lee S.A."/>
        </authorList>
    </citation>
    <scope>NUCLEOTIDE SEQUENCE [LARGE SCALE GENOMIC DNA]</scope>
    <source>
        <strain evidence="2 3">12200R-189</strain>
    </source>
</reference>
<protein>
    <submittedName>
        <fullName evidence="2">Phosphotransferase</fullName>
    </submittedName>
</protein>
<organism evidence="2 3">
    <name type="scientific">Paenibacillus lycopersici</name>
    <dbReference type="NCBI Taxonomy" id="2704462"/>
    <lineage>
        <taxon>Bacteria</taxon>
        <taxon>Bacillati</taxon>
        <taxon>Bacillota</taxon>
        <taxon>Bacilli</taxon>
        <taxon>Bacillales</taxon>
        <taxon>Paenibacillaceae</taxon>
        <taxon>Paenibacillus</taxon>
    </lineage>
</organism>